<dbReference type="GO" id="GO:0008757">
    <property type="term" value="F:S-adenosylmethionine-dependent methyltransferase activity"/>
    <property type="evidence" value="ECO:0007669"/>
    <property type="project" value="InterPro"/>
</dbReference>
<keyword evidence="8" id="KW-0460">Magnesium</keyword>
<dbReference type="GO" id="GO:0005634">
    <property type="term" value="C:nucleus"/>
    <property type="evidence" value="ECO:0007669"/>
    <property type="project" value="TreeGrafter"/>
</dbReference>
<reference evidence="16 17" key="1">
    <citation type="journal article" date="2013" name="BMC Genomics">
        <title>The miniature genome of a carnivorous plant Genlisea aurea contains a low number of genes and short non-coding sequences.</title>
        <authorList>
            <person name="Leushkin E.V."/>
            <person name="Sutormin R.A."/>
            <person name="Nabieva E.R."/>
            <person name="Penin A.A."/>
            <person name="Kondrashov A.S."/>
            <person name="Logacheva M.D."/>
        </authorList>
    </citation>
    <scope>NUCLEOTIDE SEQUENCE [LARGE SCALE GENOMIC DNA]</scope>
</reference>
<evidence type="ECO:0000256" key="12">
    <source>
        <dbReference type="ARBA" id="ARBA00048418"/>
    </source>
</evidence>
<dbReference type="GO" id="GO:0090486">
    <property type="term" value="F:small RNA 2'-O-methyltransferase activity"/>
    <property type="evidence" value="ECO:0007669"/>
    <property type="project" value="UniProtKB-EC"/>
</dbReference>
<name>S8CGV6_9LAMI</name>
<dbReference type="Pfam" id="PF08241">
    <property type="entry name" value="Methyltransf_11"/>
    <property type="match status" value="1"/>
</dbReference>
<evidence type="ECO:0000313" key="16">
    <source>
        <dbReference type="EMBL" id="EPS66219.1"/>
    </source>
</evidence>
<dbReference type="AlphaFoldDB" id="S8CGV6"/>
<dbReference type="InterPro" id="IPR013216">
    <property type="entry name" value="Methyltransf_11"/>
</dbReference>
<comment type="cofactor">
    <cofactor evidence="1">
        <name>Mg(2+)</name>
        <dbReference type="ChEBI" id="CHEBI:18420"/>
    </cofactor>
</comment>
<dbReference type="InterPro" id="IPR040870">
    <property type="entry name" value="HEN1_dsRBD2"/>
</dbReference>
<evidence type="ECO:0000256" key="8">
    <source>
        <dbReference type="ARBA" id="ARBA00022842"/>
    </source>
</evidence>
<comment type="caution">
    <text evidence="16">The sequence shown here is derived from an EMBL/GenBank/DDBJ whole genome shotgun (WGS) entry which is preliminary data.</text>
</comment>
<dbReference type="FunFam" id="3.40.50.150:FF:000215">
    <property type="entry name" value="Hua enhancer1"/>
    <property type="match status" value="1"/>
</dbReference>
<keyword evidence="6" id="KW-0949">S-adenosyl-L-methionine</keyword>
<feature type="domain" description="Methyltransferase type 11" evidence="14">
    <location>
        <begin position="330"/>
        <end position="423"/>
    </location>
</feature>
<evidence type="ECO:0000256" key="3">
    <source>
        <dbReference type="ARBA" id="ARBA00021330"/>
    </source>
</evidence>
<dbReference type="GO" id="GO:0001510">
    <property type="term" value="P:RNA methylation"/>
    <property type="evidence" value="ECO:0007669"/>
    <property type="project" value="InterPro"/>
</dbReference>
<dbReference type="Gene3D" id="3.40.50.150">
    <property type="entry name" value="Vaccinia Virus protein VP39"/>
    <property type="match status" value="1"/>
</dbReference>
<evidence type="ECO:0000256" key="2">
    <source>
        <dbReference type="ARBA" id="ARBA00009026"/>
    </source>
</evidence>
<dbReference type="PANTHER" id="PTHR21404:SF3">
    <property type="entry name" value="SMALL RNA 2'-O-METHYLTRANSFERASE"/>
    <property type="match status" value="1"/>
</dbReference>
<feature type="region of interest" description="Disordered" evidence="13">
    <location>
        <begin position="456"/>
        <end position="480"/>
    </location>
</feature>
<dbReference type="EMBL" id="AUSU01003797">
    <property type="protein sequence ID" value="EPS66219.1"/>
    <property type="molecule type" value="Genomic_DNA"/>
</dbReference>
<comment type="catalytic activity">
    <reaction evidence="12">
        <text>small RNA 3'-end nucleotide + S-adenosyl-L-methionine = small RNA 3'-end 2'-O-methylnucleotide + S-adenosyl-L-homocysteine + H(+)</text>
        <dbReference type="Rhea" id="RHEA:37887"/>
        <dbReference type="Rhea" id="RHEA-COMP:10415"/>
        <dbReference type="Rhea" id="RHEA-COMP:10416"/>
        <dbReference type="ChEBI" id="CHEBI:15378"/>
        <dbReference type="ChEBI" id="CHEBI:57856"/>
        <dbReference type="ChEBI" id="CHEBI:59789"/>
        <dbReference type="ChEBI" id="CHEBI:74896"/>
        <dbReference type="ChEBI" id="CHEBI:74898"/>
        <dbReference type="EC" id="2.1.1.386"/>
    </reaction>
</comment>
<dbReference type="GO" id="GO:0003723">
    <property type="term" value="F:RNA binding"/>
    <property type="evidence" value="ECO:0007669"/>
    <property type="project" value="UniProtKB-KW"/>
</dbReference>
<dbReference type="PANTHER" id="PTHR21404">
    <property type="entry name" value="HEN1"/>
    <property type="match status" value="1"/>
</dbReference>
<evidence type="ECO:0000256" key="1">
    <source>
        <dbReference type="ARBA" id="ARBA00001946"/>
    </source>
</evidence>
<dbReference type="GO" id="GO:0046872">
    <property type="term" value="F:metal ion binding"/>
    <property type="evidence" value="ECO:0007669"/>
    <property type="project" value="UniProtKB-KW"/>
</dbReference>
<evidence type="ECO:0000256" key="9">
    <source>
        <dbReference type="ARBA" id="ARBA00022884"/>
    </source>
</evidence>
<evidence type="ECO:0000256" key="5">
    <source>
        <dbReference type="ARBA" id="ARBA00022679"/>
    </source>
</evidence>
<protein>
    <recommendedName>
        <fullName evidence="3">Small RNA 2'-O-methyltransferase</fullName>
        <ecNumber evidence="11">2.1.1.386</ecNumber>
    </recommendedName>
</protein>
<evidence type="ECO:0000256" key="4">
    <source>
        <dbReference type="ARBA" id="ARBA00022603"/>
    </source>
</evidence>
<evidence type="ECO:0000256" key="6">
    <source>
        <dbReference type="ARBA" id="ARBA00022691"/>
    </source>
</evidence>
<keyword evidence="5" id="KW-0808">Transferase</keyword>
<evidence type="ECO:0000259" key="14">
    <source>
        <dbReference type="Pfam" id="PF08241"/>
    </source>
</evidence>
<keyword evidence="17" id="KW-1185">Reference proteome</keyword>
<feature type="non-terminal residue" evidence="16">
    <location>
        <position position="1"/>
    </location>
</feature>
<evidence type="ECO:0000256" key="11">
    <source>
        <dbReference type="ARBA" id="ARBA00035025"/>
    </source>
</evidence>
<feature type="domain" description="HEN1 double-stranded RNA binding" evidence="15">
    <location>
        <begin position="8"/>
        <end position="73"/>
    </location>
</feature>
<sequence>RIIVNKMPGGAYKLSRNAVLVAKLPASFTAKSNWRGSLPRDVLCSFCRSNHFSEPAVSVQSTREQTLSVSTEDLQQSAEAFTCEVKIYSRSQELILQYSPREERHRKQMDAIQRTCLKVLHWLNSLFEKPDMSSEELNLLSEQFSFCSTDQFLKRFTSYRSLQKVGGDAAAADVMEYEPTLFNIKGQSSGVTPSSGCLASIRYSVSLISEERIEKEFLESREEFEFEFGNEAVTSQVEAAIAQISVGQTACFRLELLPVDLILAAADDPAAALSLLSSSNCKMEYTATLLQLTEPPEDRMEKALFSPPLSKQRVEFALQHIKESHASLLVDFGCGSGSLLDSLLSYPTSLESIVGVDISRRSLSRAAKLLHTKLNKILGSDSPSCKIKSAVLYDGSIANFDSRLYGCDLATCLEVIEHMEEKEAWFFGEVALGYFRPKILIVSTPNYEYNVILQKSAPNSTGEDQEDDPPDEEENNPSSMTCKFRNHDHKFEWTRPQFEHWASRLAAEHEYGVEFSGVGGAVDVEPGFASQIAIFKRQQQEEEEKPEELVVVEGTHHPYIPIWEWTREEE</sequence>
<organism evidence="16 17">
    <name type="scientific">Genlisea aurea</name>
    <dbReference type="NCBI Taxonomy" id="192259"/>
    <lineage>
        <taxon>Eukaryota</taxon>
        <taxon>Viridiplantae</taxon>
        <taxon>Streptophyta</taxon>
        <taxon>Embryophyta</taxon>
        <taxon>Tracheophyta</taxon>
        <taxon>Spermatophyta</taxon>
        <taxon>Magnoliopsida</taxon>
        <taxon>eudicotyledons</taxon>
        <taxon>Gunneridae</taxon>
        <taxon>Pentapetalae</taxon>
        <taxon>asterids</taxon>
        <taxon>lamiids</taxon>
        <taxon>Lamiales</taxon>
        <taxon>Lentibulariaceae</taxon>
        <taxon>Genlisea</taxon>
    </lineage>
</organism>
<evidence type="ECO:0000256" key="7">
    <source>
        <dbReference type="ARBA" id="ARBA00022723"/>
    </source>
</evidence>
<dbReference type="GO" id="GO:0009820">
    <property type="term" value="P:alkaloid metabolic process"/>
    <property type="evidence" value="ECO:0007669"/>
    <property type="project" value="UniProtKB-KW"/>
</dbReference>
<proteinExistence type="inferred from homology"/>
<evidence type="ECO:0000256" key="13">
    <source>
        <dbReference type="SAM" id="MobiDB-lite"/>
    </source>
</evidence>
<dbReference type="GO" id="GO:0005737">
    <property type="term" value="C:cytoplasm"/>
    <property type="evidence" value="ECO:0007669"/>
    <property type="project" value="TreeGrafter"/>
</dbReference>
<keyword evidence="7" id="KW-0479">Metal-binding</keyword>
<evidence type="ECO:0000259" key="15">
    <source>
        <dbReference type="Pfam" id="PF17842"/>
    </source>
</evidence>
<dbReference type="EC" id="2.1.1.386" evidence="11"/>
<feature type="compositionally biased region" description="Acidic residues" evidence="13">
    <location>
        <begin position="463"/>
        <end position="475"/>
    </location>
</feature>
<keyword evidence="9" id="KW-0694">RNA-binding</keyword>
<keyword evidence="4" id="KW-0489">Methyltransferase</keyword>
<dbReference type="Proteomes" id="UP000015453">
    <property type="component" value="Unassembled WGS sequence"/>
</dbReference>
<dbReference type="GO" id="GO:0030422">
    <property type="term" value="P:siRNA processing"/>
    <property type="evidence" value="ECO:0007669"/>
    <property type="project" value="TreeGrafter"/>
</dbReference>
<dbReference type="InterPro" id="IPR026610">
    <property type="entry name" value="Hen1"/>
</dbReference>
<evidence type="ECO:0000313" key="17">
    <source>
        <dbReference type="Proteomes" id="UP000015453"/>
    </source>
</evidence>
<feature type="non-terminal residue" evidence="16">
    <location>
        <position position="570"/>
    </location>
</feature>
<dbReference type="Pfam" id="PF17842">
    <property type="entry name" value="dsRBD2"/>
    <property type="match status" value="1"/>
</dbReference>
<comment type="similarity">
    <text evidence="2">Belongs to the methyltransferase superfamily. HEN1 family.</text>
</comment>
<keyword evidence="10" id="KW-0943">RNA-mediated gene silencing</keyword>
<accession>S8CGV6</accession>
<dbReference type="OrthoDB" id="2154311at2759"/>
<evidence type="ECO:0000256" key="10">
    <source>
        <dbReference type="ARBA" id="ARBA00023158"/>
    </source>
</evidence>
<gene>
    <name evidence="16" type="ORF">M569_08558</name>
</gene>
<dbReference type="SUPFAM" id="SSF53335">
    <property type="entry name" value="S-adenosyl-L-methionine-dependent methyltransferases"/>
    <property type="match status" value="1"/>
</dbReference>
<dbReference type="InterPro" id="IPR029063">
    <property type="entry name" value="SAM-dependent_MTases_sf"/>
</dbReference>